<evidence type="ECO:0000256" key="1">
    <source>
        <dbReference type="SAM" id="Phobius"/>
    </source>
</evidence>
<feature type="transmembrane region" description="Helical" evidence="1">
    <location>
        <begin position="62"/>
        <end position="81"/>
    </location>
</feature>
<evidence type="ECO:0000313" key="2">
    <source>
        <dbReference type="EMBL" id="SDL37492.1"/>
    </source>
</evidence>
<feature type="transmembrane region" description="Helical" evidence="1">
    <location>
        <begin position="188"/>
        <end position="207"/>
    </location>
</feature>
<proteinExistence type="predicted"/>
<evidence type="ECO:0000313" key="3">
    <source>
        <dbReference type="Proteomes" id="UP000198706"/>
    </source>
</evidence>
<keyword evidence="1" id="KW-1133">Transmembrane helix</keyword>
<dbReference type="Pfam" id="PF09997">
    <property type="entry name" value="DUF2238"/>
    <property type="match status" value="1"/>
</dbReference>
<dbReference type="Proteomes" id="UP000198706">
    <property type="component" value="Unassembled WGS sequence"/>
</dbReference>
<dbReference type="PIRSF" id="PIRSF020606">
    <property type="entry name" value="UCP020606"/>
    <property type="match status" value="1"/>
</dbReference>
<accession>A0A1G9JJM8</accession>
<sequence length="238" mass="26990">MSDERAYRQHLFILLGLFAVLWLILAIDPHNRRDWAMENILVLVVGAGMVMSHRWFRFSRVSITLIFLFVCLHELGAHYSYAKVPYDDWLRALFGQGLDETLGWERNQFDRLVHFCYGMLIAYPAREGLLRGTGARGWWSYFIAVDFILSTSAMYELIEWIGGDYFGGEEAEAYIAAQGDKWDSQKDMALAGIGALLALGICAAVNLRQGRDLALNWVRAQSGADGRDRSDGSRLLAR</sequence>
<keyword evidence="3" id="KW-1185">Reference proteome</keyword>
<dbReference type="RefSeq" id="WP_084335691.1">
    <property type="nucleotide sequence ID" value="NZ_FNFD01000019.1"/>
</dbReference>
<dbReference type="InterPro" id="IPR058534">
    <property type="entry name" value="YjdF"/>
</dbReference>
<dbReference type="InterPro" id="IPR014509">
    <property type="entry name" value="YjdF-like"/>
</dbReference>
<reference evidence="2 3" key="1">
    <citation type="submission" date="2016-10" db="EMBL/GenBank/DDBJ databases">
        <authorList>
            <person name="de Groot N.N."/>
        </authorList>
    </citation>
    <scope>NUCLEOTIDE SEQUENCE [LARGE SCALE GENOMIC DNA]</scope>
    <source>
        <strain evidence="2 3">JCM 21544</strain>
    </source>
</reference>
<feature type="transmembrane region" description="Helical" evidence="1">
    <location>
        <begin position="6"/>
        <end position="27"/>
    </location>
</feature>
<name>A0A1G9JJM8_9PSED</name>
<keyword evidence="1" id="KW-0472">Membrane</keyword>
<dbReference type="EMBL" id="FNFD01000019">
    <property type="protein sequence ID" value="SDL37492.1"/>
    <property type="molecule type" value="Genomic_DNA"/>
</dbReference>
<organism evidence="2 3">
    <name type="scientific">Pseudomonas indica</name>
    <dbReference type="NCBI Taxonomy" id="137658"/>
    <lineage>
        <taxon>Bacteria</taxon>
        <taxon>Pseudomonadati</taxon>
        <taxon>Pseudomonadota</taxon>
        <taxon>Gammaproteobacteria</taxon>
        <taxon>Pseudomonadales</taxon>
        <taxon>Pseudomonadaceae</taxon>
        <taxon>Pseudomonas</taxon>
    </lineage>
</organism>
<protein>
    <submittedName>
        <fullName evidence="2">Putative membrane protein</fullName>
    </submittedName>
</protein>
<dbReference type="AlphaFoldDB" id="A0A1G9JJM8"/>
<keyword evidence="1" id="KW-0812">Transmembrane</keyword>
<gene>
    <name evidence="2" type="ORF">SAMN05216186_11975</name>
</gene>